<dbReference type="HAMAP" id="MF_02071">
    <property type="entry name" value="RlpA"/>
    <property type="match status" value="1"/>
</dbReference>
<reference evidence="9 10" key="1">
    <citation type="submission" date="2020-07" db="EMBL/GenBank/DDBJ databases">
        <title>Genomic Encyclopedia of Type Strains, Phase IV (KMG-V): Genome sequencing to study the core and pangenomes of soil and plant-associated prokaryotes.</title>
        <authorList>
            <person name="Whitman W."/>
        </authorList>
    </citation>
    <scope>NUCLEOTIDE SEQUENCE [LARGE SCALE GENOMIC DNA]</scope>
    <source>
        <strain evidence="9 10">X4EP2</strain>
    </source>
</reference>
<dbReference type="InterPro" id="IPR036908">
    <property type="entry name" value="RlpA-like_sf"/>
</dbReference>
<dbReference type="InterPro" id="IPR012997">
    <property type="entry name" value="RplA"/>
</dbReference>
<accession>A0A7Y9PGQ3</accession>
<keyword evidence="1 7" id="KW-0732">Signal</keyword>
<protein>
    <recommendedName>
        <fullName evidence="4">Probable endolytic peptidoglycan transglycosylase RlpA</fullName>
        <ecNumber evidence="4">4.2.2.-</ecNumber>
    </recommendedName>
</protein>
<dbReference type="GO" id="GO:0071555">
    <property type="term" value="P:cell wall organization"/>
    <property type="evidence" value="ECO:0007669"/>
    <property type="project" value="UniProtKB-KW"/>
</dbReference>
<dbReference type="InterPro" id="IPR036680">
    <property type="entry name" value="SPOR-like_sf"/>
</dbReference>
<dbReference type="PROSITE" id="PS51724">
    <property type="entry name" value="SPOR"/>
    <property type="match status" value="1"/>
</dbReference>
<dbReference type="Pfam" id="PF03330">
    <property type="entry name" value="DPBB_1"/>
    <property type="match status" value="1"/>
</dbReference>
<evidence type="ECO:0000256" key="6">
    <source>
        <dbReference type="SAM" id="MobiDB-lite"/>
    </source>
</evidence>
<dbReference type="PANTHER" id="PTHR34183:SF8">
    <property type="entry name" value="ENDOLYTIC PEPTIDOGLYCAN TRANSGLYCOSYLASE RLPA-RELATED"/>
    <property type="match status" value="1"/>
</dbReference>
<keyword evidence="2 4" id="KW-0456">Lyase</keyword>
<evidence type="ECO:0000256" key="5">
    <source>
        <dbReference type="RuleBase" id="RU003495"/>
    </source>
</evidence>
<dbReference type="SUPFAM" id="SSF110997">
    <property type="entry name" value="Sporulation related repeat"/>
    <property type="match status" value="1"/>
</dbReference>
<comment type="subcellular location">
    <subcellularLocation>
        <location evidence="4">Cell membrane</location>
        <topology evidence="4">Lipid-anchor</topology>
    </subcellularLocation>
</comment>
<feature type="region of interest" description="Disordered" evidence="6">
    <location>
        <begin position="25"/>
        <end position="78"/>
    </location>
</feature>
<sequence>MKRMRVAAAVFSVLALGAVGCHKQAKQAYSPPPPPSVYAGGRAPSGSRQGGVVPQPVVPPPSMKGRPDTVEEGLASWYGPPYHNRKGADGTVYDENAMTAAHKTLPMGSMVRVTNLSNGQSVVVRITDRGPFVRGRIIDLSLAAAKATGVYRAGVAKVRVEAYLPATRPGADPGGRWCVQIGAFLAAEDAIQLKNDLIRRYATAKVIEFAGPTGYWVRINPQLPDKSHADQIVSSIHVPDAEPYLIRTD</sequence>
<dbReference type="Gene3D" id="2.40.40.10">
    <property type="entry name" value="RlpA-like domain"/>
    <property type="match status" value="1"/>
</dbReference>
<dbReference type="SUPFAM" id="SSF50685">
    <property type="entry name" value="Barwin-like endoglucanases"/>
    <property type="match status" value="1"/>
</dbReference>
<comment type="similarity">
    <text evidence="4 5">Belongs to the RlpA family.</text>
</comment>
<evidence type="ECO:0000256" key="3">
    <source>
        <dbReference type="ARBA" id="ARBA00023316"/>
    </source>
</evidence>
<keyword evidence="3 4" id="KW-0961">Cell wall biogenesis/degradation</keyword>
<keyword evidence="10" id="KW-1185">Reference proteome</keyword>
<keyword evidence="4" id="KW-1003">Cell membrane</keyword>
<name>A0A7Y9PGQ3_9BACT</name>
<dbReference type="GO" id="GO:0005886">
    <property type="term" value="C:plasma membrane"/>
    <property type="evidence" value="ECO:0007669"/>
    <property type="project" value="UniProtKB-SubCell"/>
</dbReference>
<evidence type="ECO:0000256" key="7">
    <source>
        <dbReference type="SAM" id="SignalP"/>
    </source>
</evidence>
<dbReference type="GO" id="GO:0042834">
    <property type="term" value="F:peptidoglycan binding"/>
    <property type="evidence" value="ECO:0007669"/>
    <property type="project" value="InterPro"/>
</dbReference>
<feature type="domain" description="SPOR" evidence="8">
    <location>
        <begin position="171"/>
        <end position="248"/>
    </location>
</feature>
<dbReference type="Pfam" id="PF05036">
    <property type="entry name" value="SPOR"/>
    <property type="match status" value="1"/>
</dbReference>
<feature type="signal peptide" evidence="7">
    <location>
        <begin position="1"/>
        <end position="17"/>
    </location>
</feature>
<organism evidence="9 10">
    <name type="scientific">Granulicella arctica</name>
    <dbReference type="NCBI Taxonomy" id="940613"/>
    <lineage>
        <taxon>Bacteria</taxon>
        <taxon>Pseudomonadati</taxon>
        <taxon>Acidobacteriota</taxon>
        <taxon>Terriglobia</taxon>
        <taxon>Terriglobales</taxon>
        <taxon>Acidobacteriaceae</taxon>
        <taxon>Granulicella</taxon>
    </lineage>
</organism>
<feature type="chain" id="PRO_5031663496" description="Probable endolytic peptidoglycan transglycosylase RlpA" evidence="7">
    <location>
        <begin position="18"/>
        <end position="249"/>
    </location>
</feature>
<dbReference type="CDD" id="cd22268">
    <property type="entry name" value="DPBB_RlpA-like"/>
    <property type="match status" value="1"/>
</dbReference>
<evidence type="ECO:0000313" key="9">
    <source>
        <dbReference type="EMBL" id="NYF78846.1"/>
    </source>
</evidence>
<proteinExistence type="inferred from homology"/>
<dbReference type="EC" id="4.2.2.-" evidence="4"/>
<evidence type="ECO:0000259" key="8">
    <source>
        <dbReference type="PROSITE" id="PS51724"/>
    </source>
</evidence>
<evidence type="ECO:0000256" key="4">
    <source>
        <dbReference type="HAMAP-Rule" id="MF_02071"/>
    </source>
</evidence>
<dbReference type="InterPro" id="IPR007730">
    <property type="entry name" value="SPOR-like_dom"/>
</dbReference>
<dbReference type="PANTHER" id="PTHR34183">
    <property type="entry name" value="ENDOLYTIC PEPTIDOGLYCAN TRANSGLYCOSYLASE RLPA"/>
    <property type="match status" value="1"/>
</dbReference>
<evidence type="ECO:0000256" key="1">
    <source>
        <dbReference type="ARBA" id="ARBA00022729"/>
    </source>
</evidence>
<dbReference type="InterPro" id="IPR034718">
    <property type="entry name" value="RlpA"/>
</dbReference>
<dbReference type="InterPro" id="IPR009009">
    <property type="entry name" value="RlpA-like_DPBB"/>
</dbReference>
<dbReference type="EMBL" id="JACCCW010000001">
    <property type="protein sequence ID" value="NYF78846.1"/>
    <property type="molecule type" value="Genomic_DNA"/>
</dbReference>
<keyword evidence="4" id="KW-0472">Membrane</keyword>
<keyword evidence="4 9" id="KW-0449">Lipoprotein</keyword>
<dbReference type="PROSITE" id="PS51257">
    <property type="entry name" value="PROKAR_LIPOPROTEIN"/>
    <property type="match status" value="1"/>
</dbReference>
<dbReference type="GO" id="GO:0008932">
    <property type="term" value="F:lytic endotransglycosylase activity"/>
    <property type="evidence" value="ECO:0007669"/>
    <property type="project" value="UniProtKB-UniRule"/>
</dbReference>
<keyword evidence="4" id="KW-0564">Palmitate</keyword>
<comment type="function">
    <text evidence="4">Lytic transglycosylase with a strong preference for naked glycan strands that lack stem peptides.</text>
</comment>
<dbReference type="Proteomes" id="UP000589520">
    <property type="component" value="Unassembled WGS sequence"/>
</dbReference>
<comment type="caution">
    <text evidence="9">The sequence shown here is derived from an EMBL/GenBank/DDBJ whole genome shotgun (WGS) entry which is preliminary data.</text>
</comment>
<gene>
    <name evidence="4" type="primary">rlpA</name>
    <name evidence="9" type="ORF">HDF17_001133</name>
</gene>
<dbReference type="AlphaFoldDB" id="A0A7Y9PGQ3"/>
<dbReference type="GO" id="GO:0000270">
    <property type="term" value="P:peptidoglycan metabolic process"/>
    <property type="evidence" value="ECO:0007669"/>
    <property type="project" value="UniProtKB-UniRule"/>
</dbReference>
<evidence type="ECO:0000313" key="10">
    <source>
        <dbReference type="Proteomes" id="UP000589520"/>
    </source>
</evidence>
<evidence type="ECO:0000256" key="2">
    <source>
        <dbReference type="ARBA" id="ARBA00023239"/>
    </source>
</evidence>
<dbReference type="NCBIfam" id="TIGR00413">
    <property type="entry name" value="rlpA"/>
    <property type="match status" value="1"/>
</dbReference>